<keyword evidence="5" id="KW-1185">Reference proteome</keyword>
<proteinExistence type="predicted"/>
<dbReference type="Gene3D" id="3.10.20.310">
    <property type="entry name" value="membrane protein fhac"/>
    <property type="match status" value="1"/>
</dbReference>
<dbReference type="EMBL" id="JBHULK010000002">
    <property type="protein sequence ID" value="MFD2534682.1"/>
    <property type="molecule type" value="Genomic_DNA"/>
</dbReference>
<dbReference type="InterPro" id="IPR000184">
    <property type="entry name" value="Bac_surfAg_D15"/>
</dbReference>
<name>A0ABW5JRI8_9FLAO</name>
<reference evidence="5" key="1">
    <citation type="journal article" date="2019" name="Int. J. Syst. Evol. Microbiol.">
        <title>The Global Catalogue of Microorganisms (GCM) 10K type strain sequencing project: providing services to taxonomists for standard genome sequencing and annotation.</title>
        <authorList>
            <consortium name="The Broad Institute Genomics Platform"/>
            <consortium name="The Broad Institute Genome Sequencing Center for Infectious Disease"/>
            <person name="Wu L."/>
            <person name="Ma J."/>
        </authorList>
    </citation>
    <scope>NUCLEOTIDE SEQUENCE [LARGE SCALE GENOMIC DNA]</scope>
    <source>
        <strain evidence="5">KCTC 42903</strain>
    </source>
</reference>
<keyword evidence="2" id="KW-0472">Membrane</keyword>
<feature type="domain" description="Bacterial surface antigen (D15)" evidence="3">
    <location>
        <begin position="483"/>
        <end position="830"/>
    </location>
</feature>
<accession>A0ABW5JRI8</accession>
<dbReference type="RefSeq" id="WP_388015722.1">
    <property type="nucleotide sequence ID" value="NZ_JBHUDT010000002.1"/>
</dbReference>
<evidence type="ECO:0000259" key="3">
    <source>
        <dbReference type="Pfam" id="PF01103"/>
    </source>
</evidence>
<gene>
    <name evidence="4" type="ORF">ACFSQS_06145</name>
</gene>
<evidence type="ECO:0000256" key="1">
    <source>
        <dbReference type="ARBA" id="ARBA00004370"/>
    </source>
</evidence>
<organism evidence="4 5">
    <name type="scientific">Gelatiniphilus marinus</name>
    <dbReference type="NCBI Taxonomy" id="1759464"/>
    <lineage>
        <taxon>Bacteria</taxon>
        <taxon>Pseudomonadati</taxon>
        <taxon>Bacteroidota</taxon>
        <taxon>Flavobacteriia</taxon>
        <taxon>Flavobacteriales</taxon>
        <taxon>Flavobacteriaceae</taxon>
        <taxon>Gelatiniphilus</taxon>
    </lineage>
</organism>
<dbReference type="Gene3D" id="2.40.160.50">
    <property type="entry name" value="membrane protein fhac: a member of the omp85/tpsb transporter family"/>
    <property type="match status" value="1"/>
</dbReference>
<sequence>MKQQFPKILLLVFITGYFFSCNTVKRVADDEHLLLENTVIVNDKKNNTEIINDLLHQKPNSKLPLIGNLRLNIYNLARPNRDSIFEAWLDKKPKRRERLKKTYSQKQVNRLKEAAIGFNNWLKKTGEPPVIVNPNKTKKSAERLEAYYKAYGWFDHEVSYNIIKNKNKRASVEYKINTGKPYLIDSIYTSISSPLLDSLYRASKKESFVVKQNQYKDIDLINERKRLEQNFRNSGLYHFSQDNIEFDVIYDNQSKLVDVDVIIKNRAIRTQDTTIRKPFKIYTIRDVNITTDYTFENRGKPFQESISYSGFKLNSYNTIKYRPKALTDAIFINPGTVFKDLDRTRTFRHLNELRTFKYPDINYVENPDSTLTANIHLTPLKKFGLGFSAEASQSNIQSFGFSLNPSLLIRNIFRGAETFEVSAFGSIGASKDAANKRDQFFDINELGVDLKLTIPRLFSPFYTENIVPKYMLPSTRISLSATSQTNVGLDKQTFTGTFNYKWNPNSIATNRLDLFNVQYVRNLNIGNYFGIYQNAFSTLENIALKRYTNTPSEFISLDENGNQTLIKESADPFINLVLNDNSFEISNPTEYKTVNSIDERKKRLTENNLIFSSSYSFTQDKRQNLFDEDFSIFRFKIEAAGNLFANTSKLLGFNKNENNRYELFNVAYSQYIKTEFDYIKHWDLGRKNVLSLRGFFGIAIPYGNSSSIPFSKSFFAGGANDNRAWTAYGLGPGSSETTDEFNEANLKLAFSLEQRFNIFENLNGAVFIDLGNIWNVLDDVEDDSATFTKFSSLKDIAIGSGFGFRYDFSFFVFRFDIGFKTHDPSYRNQNRWFNDYNFANAVYNIGINYPF</sequence>
<protein>
    <submittedName>
        <fullName evidence="4">BamA/TamA family outer membrane protein</fullName>
    </submittedName>
</protein>
<evidence type="ECO:0000256" key="2">
    <source>
        <dbReference type="ARBA" id="ARBA00023136"/>
    </source>
</evidence>
<comment type="subcellular location">
    <subcellularLocation>
        <location evidence="1">Membrane</location>
    </subcellularLocation>
</comment>
<evidence type="ECO:0000313" key="4">
    <source>
        <dbReference type="EMBL" id="MFD2534682.1"/>
    </source>
</evidence>
<dbReference type="Pfam" id="PF01103">
    <property type="entry name" value="Omp85"/>
    <property type="match status" value="1"/>
</dbReference>
<dbReference type="Proteomes" id="UP001597441">
    <property type="component" value="Unassembled WGS sequence"/>
</dbReference>
<evidence type="ECO:0000313" key="5">
    <source>
        <dbReference type="Proteomes" id="UP001597441"/>
    </source>
</evidence>
<comment type="caution">
    <text evidence="4">The sequence shown here is derived from an EMBL/GenBank/DDBJ whole genome shotgun (WGS) entry which is preliminary data.</text>
</comment>